<dbReference type="RefSeq" id="WP_184242826.1">
    <property type="nucleotide sequence ID" value="NZ_JACHLR010000003.1"/>
</dbReference>
<dbReference type="GO" id="GO:0016491">
    <property type="term" value="F:oxidoreductase activity"/>
    <property type="evidence" value="ECO:0007669"/>
    <property type="project" value="InterPro"/>
</dbReference>
<proteinExistence type="predicted"/>
<dbReference type="AlphaFoldDB" id="A0A7W7K7A4"/>
<protein>
    <submittedName>
        <fullName evidence="1">CO/xanthine dehydrogenase Mo-binding subunit</fullName>
    </submittedName>
</protein>
<comment type="caution">
    <text evidence="1">The sequence shown here is derived from an EMBL/GenBank/DDBJ whole genome shotgun (WGS) entry which is preliminary data.</text>
</comment>
<dbReference type="SUPFAM" id="SSF56003">
    <property type="entry name" value="Molybdenum cofactor-binding domain"/>
    <property type="match status" value="1"/>
</dbReference>
<accession>A0A7W7K7A4</accession>
<sequence length="65" mass="6603">MYRPGLPFLGAGETAQCPASAAPANAIADATGVRLRDMPLTPAKPNAAIGVVARGRAVSCRHIFG</sequence>
<dbReference type="EMBL" id="JACHLR010000003">
    <property type="protein sequence ID" value="MBB4857532.1"/>
    <property type="molecule type" value="Genomic_DNA"/>
</dbReference>
<name>A0A7W7K7A4_9SPHN</name>
<dbReference type="Proteomes" id="UP000555448">
    <property type="component" value="Unassembled WGS sequence"/>
</dbReference>
<gene>
    <name evidence="1" type="ORF">HNO88_000843</name>
</gene>
<reference evidence="1 2" key="1">
    <citation type="submission" date="2020-08" db="EMBL/GenBank/DDBJ databases">
        <title>Functional genomics of gut bacteria from endangered species of beetles.</title>
        <authorList>
            <person name="Carlos-Shanley C."/>
        </authorList>
    </citation>
    <scope>NUCLEOTIDE SEQUENCE [LARGE SCALE GENOMIC DNA]</scope>
    <source>
        <strain evidence="1 2">S00245</strain>
    </source>
</reference>
<evidence type="ECO:0000313" key="2">
    <source>
        <dbReference type="Proteomes" id="UP000555448"/>
    </source>
</evidence>
<dbReference type="InterPro" id="IPR037165">
    <property type="entry name" value="AldOxase/xan_DH_Mopterin-bd_sf"/>
</dbReference>
<organism evidence="1 2">
    <name type="scientific">Novosphingobium chloroacetimidivorans</name>
    <dbReference type="NCBI Taxonomy" id="1428314"/>
    <lineage>
        <taxon>Bacteria</taxon>
        <taxon>Pseudomonadati</taxon>
        <taxon>Pseudomonadota</taxon>
        <taxon>Alphaproteobacteria</taxon>
        <taxon>Sphingomonadales</taxon>
        <taxon>Sphingomonadaceae</taxon>
        <taxon>Novosphingobium</taxon>
    </lineage>
</organism>
<dbReference type="Gene3D" id="3.30.365.10">
    <property type="entry name" value="Aldehyde oxidase/xanthine dehydrogenase, molybdopterin binding domain"/>
    <property type="match status" value="1"/>
</dbReference>
<keyword evidence="2" id="KW-1185">Reference proteome</keyword>
<evidence type="ECO:0000313" key="1">
    <source>
        <dbReference type="EMBL" id="MBB4857532.1"/>
    </source>
</evidence>